<evidence type="ECO:0000313" key="3">
    <source>
        <dbReference type="Proteomes" id="UP001303473"/>
    </source>
</evidence>
<feature type="transmembrane region" description="Helical" evidence="1">
    <location>
        <begin position="42"/>
        <end position="62"/>
    </location>
</feature>
<feature type="transmembrane region" description="Helical" evidence="1">
    <location>
        <begin position="163"/>
        <end position="185"/>
    </location>
</feature>
<gene>
    <name evidence="2" type="ORF">QBC46DRAFT_346709</name>
</gene>
<keyword evidence="1" id="KW-1133">Transmembrane helix</keyword>
<feature type="transmembrane region" description="Helical" evidence="1">
    <location>
        <begin position="109"/>
        <end position="128"/>
    </location>
</feature>
<organism evidence="2 3">
    <name type="scientific">Diplogelasinospora grovesii</name>
    <dbReference type="NCBI Taxonomy" id="303347"/>
    <lineage>
        <taxon>Eukaryota</taxon>
        <taxon>Fungi</taxon>
        <taxon>Dikarya</taxon>
        <taxon>Ascomycota</taxon>
        <taxon>Pezizomycotina</taxon>
        <taxon>Sordariomycetes</taxon>
        <taxon>Sordariomycetidae</taxon>
        <taxon>Sordariales</taxon>
        <taxon>Diplogelasinosporaceae</taxon>
        <taxon>Diplogelasinospora</taxon>
    </lineage>
</organism>
<feature type="transmembrane region" description="Helical" evidence="1">
    <location>
        <begin position="74"/>
        <end position="97"/>
    </location>
</feature>
<evidence type="ECO:0000256" key="1">
    <source>
        <dbReference type="SAM" id="Phobius"/>
    </source>
</evidence>
<dbReference type="AlphaFoldDB" id="A0AAN6MXK2"/>
<comment type="caution">
    <text evidence="2">The sequence shown here is derived from an EMBL/GenBank/DDBJ whole genome shotgun (WGS) entry which is preliminary data.</text>
</comment>
<proteinExistence type="predicted"/>
<sequence length="194" mass="21650">MNNNSSERAPLLGARRDAADEQASSGLPPAVLHRSFVSATMASLIAGSLTMVFLLVSMIVMSNRPSDYYPPYEVYYHFAPTAGWSIIAMLHSGFTLIRIRAGDTPSRSVAGILVDVVAGLYFLFQSLYGMQQLIEGDNYPYFGCRPRDVPHPDCDAWRARAEAVFWCYLFVLFVFGLAHAVLLFLRASLWKRTN</sequence>
<dbReference type="Proteomes" id="UP001303473">
    <property type="component" value="Unassembled WGS sequence"/>
</dbReference>
<accession>A0AAN6MXK2</accession>
<keyword evidence="3" id="KW-1185">Reference proteome</keyword>
<protein>
    <submittedName>
        <fullName evidence="2">Uncharacterized protein</fullName>
    </submittedName>
</protein>
<keyword evidence="1" id="KW-0812">Transmembrane</keyword>
<name>A0AAN6MXK2_9PEZI</name>
<dbReference type="EMBL" id="MU853927">
    <property type="protein sequence ID" value="KAK3935365.1"/>
    <property type="molecule type" value="Genomic_DNA"/>
</dbReference>
<reference evidence="3" key="1">
    <citation type="journal article" date="2023" name="Mol. Phylogenet. Evol.">
        <title>Genome-scale phylogeny and comparative genomics of the fungal order Sordariales.</title>
        <authorList>
            <person name="Hensen N."/>
            <person name="Bonometti L."/>
            <person name="Westerberg I."/>
            <person name="Brannstrom I.O."/>
            <person name="Guillou S."/>
            <person name="Cros-Aarteil S."/>
            <person name="Calhoun S."/>
            <person name="Haridas S."/>
            <person name="Kuo A."/>
            <person name="Mondo S."/>
            <person name="Pangilinan J."/>
            <person name="Riley R."/>
            <person name="LaButti K."/>
            <person name="Andreopoulos B."/>
            <person name="Lipzen A."/>
            <person name="Chen C."/>
            <person name="Yan M."/>
            <person name="Daum C."/>
            <person name="Ng V."/>
            <person name="Clum A."/>
            <person name="Steindorff A."/>
            <person name="Ohm R.A."/>
            <person name="Martin F."/>
            <person name="Silar P."/>
            <person name="Natvig D.O."/>
            <person name="Lalanne C."/>
            <person name="Gautier V."/>
            <person name="Ament-Velasquez S.L."/>
            <person name="Kruys A."/>
            <person name="Hutchinson M.I."/>
            <person name="Powell A.J."/>
            <person name="Barry K."/>
            <person name="Miller A.N."/>
            <person name="Grigoriev I.V."/>
            <person name="Debuchy R."/>
            <person name="Gladieux P."/>
            <person name="Hiltunen Thoren M."/>
            <person name="Johannesson H."/>
        </authorList>
    </citation>
    <scope>NUCLEOTIDE SEQUENCE [LARGE SCALE GENOMIC DNA]</scope>
    <source>
        <strain evidence="3">CBS 340.73</strain>
    </source>
</reference>
<evidence type="ECO:0000313" key="2">
    <source>
        <dbReference type="EMBL" id="KAK3935365.1"/>
    </source>
</evidence>
<keyword evidence="1" id="KW-0472">Membrane</keyword>